<feature type="domain" description="ABC transmembrane type-1" evidence="11">
    <location>
        <begin position="86"/>
        <end position="315"/>
    </location>
</feature>
<keyword evidence="4 10" id="KW-1003">Cell membrane</keyword>
<dbReference type="GO" id="GO:0005886">
    <property type="term" value="C:plasma membrane"/>
    <property type="evidence" value="ECO:0007669"/>
    <property type="project" value="UniProtKB-SubCell"/>
</dbReference>
<dbReference type="GO" id="GO:0006817">
    <property type="term" value="P:phosphate ion transport"/>
    <property type="evidence" value="ECO:0007669"/>
    <property type="project" value="UniProtKB-KW"/>
</dbReference>
<dbReference type="Proteomes" id="UP000053099">
    <property type="component" value="Unassembled WGS sequence"/>
</dbReference>
<dbReference type="EMBL" id="PELR01000012">
    <property type="protein sequence ID" value="RTH07267.1"/>
    <property type="molecule type" value="Genomic_DNA"/>
</dbReference>
<evidence type="ECO:0000256" key="10">
    <source>
        <dbReference type="RuleBase" id="RU363054"/>
    </source>
</evidence>
<feature type="transmembrane region" description="Helical" evidence="9">
    <location>
        <begin position="27"/>
        <end position="48"/>
    </location>
</feature>
<keyword evidence="7 9" id="KW-1133">Transmembrane helix</keyword>
<feature type="transmembrane region" description="Helical" evidence="9">
    <location>
        <begin position="82"/>
        <end position="110"/>
    </location>
</feature>
<feature type="transmembrane region" description="Helical" evidence="9">
    <location>
        <begin position="294"/>
        <end position="319"/>
    </location>
</feature>
<dbReference type="EMBL" id="PEMW01000008">
    <property type="protein sequence ID" value="RTI61556.1"/>
    <property type="molecule type" value="Genomic_DNA"/>
</dbReference>
<dbReference type="Gene3D" id="1.10.3720.10">
    <property type="entry name" value="MetI-like"/>
    <property type="match status" value="1"/>
</dbReference>
<reference evidence="12 15" key="1">
    <citation type="submission" date="2015-09" db="EMBL/GenBank/DDBJ databases">
        <title>Draft genome sequence of Thermus scotoductus strain K1 isolated from a geothermal spring in Nagorno-Karabakh, Armenia.</title>
        <authorList>
            <person name="Saghatelyan A."/>
            <person name="Poghosyan L."/>
            <person name="Panosyan H."/>
            <person name="Birkeland N.-K."/>
        </authorList>
    </citation>
    <scope>NUCLEOTIDE SEQUENCE [LARGE SCALE GENOMIC DNA]</scope>
    <source>
        <strain evidence="12 15">K1</strain>
    </source>
</reference>
<dbReference type="InterPro" id="IPR011864">
    <property type="entry name" value="Phosphate_PstC"/>
</dbReference>
<protein>
    <recommendedName>
        <fullName evidence="10">Phosphate transport system permease protein</fullName>
    </recommendedName>
</protein>
<evidence type="ECO:0000313" key="16">
    <source>
        <dbReference type="Proteomes" id="UP000286910"/>
    </source>
</evidence>
<proteinExistence type="inferred from homology"/>
<evidence type="ECO:0000256" key="6">
    <source>
        <dbReference type="ARBA" id="ARBA00022692"/>
    </source>
</evidence>
<reference evidence="16 17" key="2">
    <citation type="journal article" date="2019" name="Extremophiles">
        <title>Biogeography of thermophiles and predominance of Thermus scotoductus in domestic water heaters.</title>
        <authorList>
            <person name="Wilpiszeski R.L."/>
            <person name="Zhang Z."/>
            <person name="House C.H."/>
        </authorList>
    </citation>
    <scope>NUCLEOTIDE SEQUENCE [LARGE SCALE GENOMIC DNA]</scope>
    <source>
        <strain evidence="14 17">1_S1</strain>
        <strain evidence="13 16">32_S32</strain>
    </source>
</reference>
<evidence type="ECO:0000256" key="9">
    <source>
        <dbReference type="RuleBase" id="RU363032"/>
    </source>
</evidence>
<feature type="transmembrane region" description="Helical" evidence="9">
    <location>
        <begin position="122"/>
        <end position="150"/>
    </location>
</feature>
<keyword evidence="8 9" id="KW-0472">Membrane</keyword>
<comment type="subcellular location">
    <subcellularLocation>
        <location evidence="1 9">Cell membrane</location>
        <topology evidence="1 9">Multi-pass membrane protein</topology>
    </subcellularLocation>
</comment>
<evidence type="ECO:0000313" key="13">
    <source>
        <dbReference type="EMBL" id="RTH07267.1"/>
    </source>
</evidence>
<dbReference type="InterPro" id="IPR000515">
    <property type="entry name" value="MetI-like"/>
</dbReference>
<dbReference type="PANTHER" id="PTHR30425:SF1">
    <property type="entry name" value="PHOSPHATE TRANSPORT SYSTEM PERMEASE PROTEIN PSTC"/>
    <property type="match status" value="1"/>
</dbReference>
<comment type="function">
    <text evidence="10">Part of the binding-protein-dependent transport system for phosphate; probably responsible for the translocation of the substrate across the membrane.</text>
</comment>
<keyword evidence="5 10" id="KW-0592">Phosphate transport</keyword>
<dbReference type="Proteomes" id="UP000286910">
    <property type="component" value="Unassembled WGS sequence"/>
</dbReference>
<evidence type="ECO:0000313" key="17">
    <source>
        <dbReference type="Proteomes" id="UP000287467"/>
    </source>
</evidence>
<feature type="transmembrane region" description="Helical" evidence="9">
    <location>
        <begin position="170"/>
        <end position="193"/>
    </location>
</feature>
<dbReference type="Proteomes" id="UP000287467">
    <property type="component" value="Unassembled WGS sequence"/>
</dbReference>
<evidence type="ECO:0000256" key="2">
    <source>
        <dbReference type="ARBA" id="ARBA00007069"/>
    </source>
</evidence>
<comment type="similarity">
    <text evidence="2 10">Belongs to the binding-protein-dependent transport system permease family. CysTW subfamily.</text>
</comment>
<evidence type="ECO:0000256" key="4">
    <source>
        <dbReference type="ARBA" id="ARBA00022475"/>
    </source>
</evidence>
<keyword evidence="6 9" id="KW-0812">Transmembrane</keyword>
<dbReference type="GO" id="GO:0005315">
    <property type="term" value="F:phosphate transmembrane transporter activity"/>
    <property type="evidence" value="ECO:0007669"/>
    <property type="project" value="InterPro"/>
</dbReference>
<keyword evidence="3 9" id="KW-0813">Transport</keyword>
<name>A0A0N0ZRN6_THESC</name>
<dbReference type="NCBIfam" id="TIGR02138">
    <property type="entry name" value="phosphate_pstC"/>
    <property type="match status" value="1"/>
</dbReference>
<dbReference type="Pfam" id="PF00528">
    <property type="entry name" value="BPD_transp_1"/>
    <property type="match status" value="1"/>
</dbReference>
<evidence type="ECO:0000313" key="12">
    <source>
        <dbReference type="EMBL" id="KPD32660.1"/>
    </source>
</evidence>
<dbReference type="PANTHER" id="PTHR30425">
    <property type="entry name" value="PHOSPHATE TRANSPORT SYSTEM PERMEASE PROTEIN PST"/>
    <property type="match status" value="1"/>
</dbReference>
<evidence type="ECO:0000259" key="11">
    <source>
        <dbReference type="PROSITE" id="PS50928"/>
    </source>
</evidence>
<accession>A0A0N0ZRN6</accession>
<gene>
    <name evidence="13" type="primary">pstC</name>
    <name evidence="12" type="ORF">AN926_02020</name>
    <name evidence="14" type="ORF">CSW14_00340</name>
    <name evidence="13" type="ORF">CSW45_00625</name>
</gene>
<dbReference type="InterPro" id="IPR051124">
    <property type="entry name" value="Phosphate_Transport_Permease"/>
</dbReference>
<dbReference type="EMBL" id="LJJR01000005">
    <property type="protein sequence ID" value="KPD32660.1"/>
    <property type="molecule type" value="Genomic_DNA"/>
</dbReference>
<evidence type="ECO:0000313" key="14">
    <source>
        <dbReference type="EMBL" id="RTI61556.1"/>
    </source>
</evidence>
<evidence type="ECO:0000256" key="5">
    <source>
        <dbReference type="ARBA" id="ARBA00022592"/>
    </source>
</evidence>
<evidence type="ECO:0000256" key="8">
    <source>
        <dbReference type="ARBA" id="ARBA00023136"/>
    </source>
</evidence>
<feature type="transmembrane region" description="Helical" evidence="9">
    <location>
        <begin position="229"/>
        <end position="250"/>
    </location>
</feature>
<dbReference type="InterPro" id="IPR035906">
    <property type="entry name" value="MetI-like_sf"/>
</dbReference>
<dbReference type="CDD" id="cd06261">
    <property type="entry name" value="TM_PBP2"/>
    <property type="match status" value="1"/>
</dbReference>
<evidence type="ECO:0000256" key="3">
    <source>
        <dbReference type="ARBA" id="ARBA00022448"/>
    </source>
</evidence>
<evidence type="ECO:0000256" key="7">
    <source>
        <dbReference type="ARBA" id="ARBA00022989"/>
    </source>
</evidence>
<dbReference type="AlphaFoldDB" id="A0A0N0ZRN6"/>
<comment type="caution">
    <text evidence="12">The sequence shown here is derived from an EMBL/GenBank/DDBJ whole genome shotgun (WGS) entry which is preliminary data.</text>
</comment>
<dbReference type="PATRIC" id="fig|37636.3.peg.2019"/>
<dbReference type="SUPFAM" id="SSF161098">
    <property type="entry name" value="MetI-like"/>
    <property type="match status" value="1"/>
</dbReference>
<organism evidence="12 15">
    <name type="scientific">Thermus scotoductus</name>
    <dbReference type="NCBI Taxonomy" id="37636"/>
    <lineage>
        <taxon>Bacteria</taxon>
        <taxon>Thermotogati</taxon>
        <taxon>Deinococcota</taxon>
        <taxon>Deinococci</taxon>
        <taxon>Thermales</taxon>
        <taxon>Thermaceae</taxon>
        <taxon>Thermus</taxon>
    </lineage>
</organism>
<sequence length="330" mass="35789">MAFSGATPYLEKGLSMKRLYTHFGDRIFAWALLLLALGVVALAVLMAYELYQGGSLALKRFGLLGFALGREWDPVIQKSFGAWPYILGTVIVSLSALLLSFFPALAAAIFAAEYAPRWLAQVINFLLDLMAAVPSVVYGLWGIFVLAPWIRDQVQLPLYMWAAEHAPWLVPILGVPTGYGLMTAVLILASMIVPYTAALARDAIALVPKEHREAAYALGATRWEVMRMAILPLAQGGIIAGAFLALARAVGETMAVTMVIGNSHKLPYTLFGGAATMPSVIANEFTEAVEDLHLSALIAVGFLLFWVSMAVNFAAAYVLRRQERLVKGVL</sequence>
<evidence type="ECO:0000256" key="1">
    <source>
        <dbReference type="ARBA" id="ARBA00004651"/>
    </source>
</evidence>
<dbReference type="PROSITE" id="PS50928">
    <property type="entry name" value="ABC_TM1"/>
    <property type="match status" value="1"/>
</dbReference>
<evidence type="ECO:0000313" key="15">
    <source>
        <dbReference type="Proteomes" id="UP000053099"/>
    </source>
</evidence>